<dbReference type="Gene3D" id="3.30.420.10">
    <property type="entry name" value="Ribonuclease H-like superfamily/Ribonuclease H"/>
    <property type="match status" value="1"/>
</dbReference>
<proteinExistence type="predicted"/>
<feature type="region of interest" description="Disordered" evidence="1">
    <location>
        <begin position="62"/>
        <end position="81"/>
    </location>
</feature>
<evidence type="ECO:0000313" key="4">
    <source>
        <dbReference type="Proteomes" id="UP000265200"/>
    </source>
</evidence>
<dbReference type="AlphaFoldDB" id="A0A3P9HU86"/>
<evidence type="ECO:0000259" key="2">
    <source>
        <dbReference type="Pfam" id="PF13358"/>
    </source>
</evidence>
<dbReference type="Ensembl" id="ENSORLT00015018091.1">
    <property type="protein sequence ID" value="ENSORLP00015011280.1"/>
    <property type="gene ID" value="ENSORLG00015012086.1"/>
</dbReference>
<evidence type="ECO:0000256" key="1">
    <source>
        <dbReference type="SAM" id="MobiDB-lite"/>
    </source>
</evidence>
<sequence length="81" mass="9365">MITRFHQHTLNGVFMDDNASPHGDRFVRAQLKEVEVSHIDWPAMSPDLDPVEHVWSMLKQRLDDHTPPQSDLAELHEALVE</sequence>
<feature type="domain" description="Tc1-like transposase DDE" evidence="2">
    <location>
        <begin position="13"/>
        <end position="66"/>
    </location>
</feature>
<reference evidence="3" key="4">
    <citation type="submission" date="2025-09" db="UniProtKB">
        <authorList>
            <consortium name="Ensembl"/>
        </authorList>
    </citation>
    <scope>IDENTIFICATION</scope>
    <source>
        <strain evidence="3">HSOK</strain>
    </source>
</reference>
<reference evidence="3" key="3">
    <citation type="submission" date="2025-08" db="UniProtKB">
        <authorList>
            <consortium name="Ensembl"/>
        </authorList>
    </citation>
    <scope>IDENTIFICATION</scope>
    <source>
        <strain evidence="3">HSOK</strain>
    </source>
</reference>
<organism evidence="3 4">
    <name type="scientific">Oryzias latipes</name>
    <name type="common">Japanese rice fish</name>
    <name type="synonym">Japanese killifish</name>
    <dbReference type="NCBI Taxonomy" id="8090"/>
    <lineage>
        <taxon>Eukaryota</taxon>
        <taxon>Metazoa</taxon>
        <taxon>Chordata</taxon>
        <taxon>Craniata</taxon>
        <taxon>Vertebrata</taxon>
        <taxon>Euteleostomi</taxon>
        <taxon>Actinopterygii</taxon>
        <taxon>Neopterygii</taxon>
        <taxon>Teleostei</taxon>
        <taxon>Neoteleostei</taxon>
        <taxon>Acanthomorphata</taxon>
        <taxon>Ovalentaria</taxon>
        <taxon>Atherinomorphae</taxon>
        <taxon>Beloniformes</taxon>
        <taxon>Adrianichthyidae</taxon>
        <taxon>Oryziinae</taxon>
        <taxon>Oryzias</taxon>
    </lineage>
</organism>
<dbReference type="InterPro" id="IPR038717">
    <property type="entry name" value="Tc1-like_DDE_dom"/>
</dbReference>
<dbReference type="Proteomes" id="UP000265200">
    <property type="component" value="Chromosome 16"/>
</dbReference>
<dbReference type="Pfam" id="PF13358">
    <property type="entry name" value="DDE_3"/>
    <property type="match status" value="1"/>
</dbReference>
<reference key="1">
    <citation type="journal article" date="2007" name="Nature">
        <title>The medaka draft genome and insights into vertebrate genome evolution.</title>
        <authorList>
            <person name="Kasahara M."/>
            <person name="Naruse K."/>
            <person name="Sasaki S."/>
            <person name="Nakatani Y."/>
            <person name="Qu W."/>
            <person name="Ahsan B."/>
            <person name="Yamada T."/>
            <person name="Nagayasu Y."/>
            <person name="Doi K."/>
            <person name="Kasai Y."/>
            <person name="Jindo T."/>
            <person name="Kobayashi D."/>
            <person name="Shimada A."/>
            <person name="Toyoda A."/>
            <person name="Kuroki Y."/>
            <person name="Fujiyama A."/>
            <person name="Sasaki T."/>
            <person name="Shimizu A."/>
            <person name="Asakawa S."/>
            <person name="Shimizu N."/>
            <person name="Hashimoto S."/>
            <person name="Yang J."/>
            <person name="Lee Y."/>
            <person name="Matsushima K."/>
            <person name="Sugano S."/>
            <person name="Sakaizumi M."/>
            <person name="Narita T."/>
            <person name="Ohishi K."/>
            <person name="Haga S."/>
            <person name="Ohta F."/>
            <person name="Nomoto H."/>
            <person name="Nogata K."/>
            <person name="Morishita T."/>
            <person name="Endo T."/>
            <person name="Shin-I T."/>
            <person name="Takeda H."/>
            <person name="Morishita S."/>
            <person name="Kohara Y."/>
        </authorList>
    </citation>
    <scope>NUCLEOTIDE SEQUENCE [LARGE SCALE GENOMIC DNA]</scope>
    <source>
        <strain>Hd-rR</strain>
    </source>
</reference>
<dbReference type="GO" id="GO:0003676">
    <property type="term" value="F:nucleic acid binding"/>
    <property type="evidence" value="ECO:0007669"/>
    <property type="project" value="InterPro"/>
</dbReference>
<protein>
    <recommendedName>
        <fullName evidence="2">Tc1-like transposase DDE domain-containing protein</fullName>
    </recommendedName>
</protein>
<reference evidence="3 4" key="2">
    <citation type="submission" date="2017-04" db="EMBL/GenBank/DDBJ databases">
        <title>CpG methylation of centromeres and impact of large insertions on vertebrate speciation.</title>
        <authorList>
            <person name="Ichikawa K."/>
            <person name="Yoshimura J."/>
            <person name="Morishita S."/>
        </authorList>
    </citation>
    <scope>NUCLEOTIDE SEQUENCE</scope>
    <source>
        <strain evidence="3 4">HSOK</strain>
    </source>
</reference>
<accession>A0A3P9HU86</accession>
<name>A0A3P9HU86_ORYLA</name>
<dbReference type="InterPro" id="IPR036397">
    <property type="entry name" value="RNaseH_sf"/>
</dbReference>
<evidence type="ECO:0000313" key="3">
    <source>
        <dbReference type="Ensembl" id="ENSORLP00015011280.1"/>
    </source>
</evidence>